<dbReference type="EMBL" id="JABSTU010000005">
    <property type="protein sequence ID" value="KAH8029535.1"/>
    <property type="molecule type" value="Genomic_DNA"/>
</dbReference>
<evidence type="ECO:0000313" key="2">
    <source>
        <dbReference type="Proteomes" id="UP000821866"/>
    </source>
</evidence>
<dbReference type="Proteomes" id="UP000821866">
    <property type="component" value="Chromosome 3"/>
</dbReference>
<evidence type="ECO:0000313" key="1">
    <source>
        <dbReference type="EMBL" id="KAH8029535.1"/>
    </source>
</evidence>
<gene>
    <name evidence="1" type="ORF">HPB51_001260</name>
</gene>
<organism evidence="1 2">
    <name type="scientific">Rhipicephalus microplus</name>
    <name type="common">Cattle tick</name>
    <name type="synonym">Boophilus microplus</name>
    <dbReference type="NCBI Taxonomy" id="6941"/>
    <lineage>
        <taxon>Eukaryota</taxon>
        <taxon>Metazoa</taxon>
        <taxon>Ecdysozoa</taxon>
        <taxon>Arthropoda</taxon>
        <taxon>Chelicerata</taxon>
        <taxon>Arachnida</taxon>
        <taxon>Acari</taxon>
        <taxon>Parasitiformes</taxon>
        <taxon>Ixodida</taxon>
        <taxon>Ixodoidea</taxon>
        <taxon>Ixodidae</taxon>
        <taxon>Rhipicephalinae</taxon>
        <taxon>Rhipicephalus</taxon>
        <taxon>Boophilus</taxon>
    </lineage>
</organism>
<protein>
    <submittedName>
        <fullName evidence="1">Uncharacterized protein</fullName>
    </submittedName>
</protein>
<accession>A0A9J6E4X9</accession>
<reference evidence="1" key="2">
    <citation type="submission" date="2021-09" db="EMBL/GenBank/DDBJ databases">
        <authorList>
            <person name="Jia N."/>
            <person name="Wang J."/>
            <person name="Shi W."/>
            <person name="Du L."/>
            <person name="Sun Y."/>
            <person name="Zhan W."/>
            <person name="Jiang J."/>
            <person name="Wang Q."/>
            <person name="Zhang B."/>
            <person name="Ji P."/>
            <person name="Sakyi L.B."/>
            <person name="Cui X."/>
            <person name="Yuan T."/>
            <person name="Jiang B."/>
            <person name="Yang W."/>
            <person name="Lam T.T.-Y."/>
            <person name="Chang Q."/>
            <person name="Ding S."/>
            <person name="Wang X."/>
            <person name="Zhu J."/>
            <person name="Ruan X."/>
            <person name="Zhao L."/>
            <person name="Wei J."/>
            <person name="Que T."/>
            <person name="Du C."/>
            <person name="Cheng J."/>
            <person name="Dai P."/>
            <person name="Han X."/>
            <person name="Huang E."/>
            <person name="Gao Y."/>
            <person name="Liu J."/>
            <person name="Shao H."/>
            <person name="Ye R."/>
            <person name="Li L."/>
            <person name="Wei W."/>
            <person name="Wang X."/>
            <person name="Wang C."/>
            <person name="Huo Q."/>
            <person name="Li W."/>
            <person name="Guo W."/>
            <person name="Chen H."/>
            <person name="Chen S."/>
            <person name="Zhou L."/>
            <person name="Zhou L."/>
            <person name="Ni X."/>
            <person name="Tian J."/>
            <person name="Zhou Y."/>
            <person name="Sheng Y."/>
            <person name="Liu T."/>
            <person name="Pan Y."/>
            <person name="Xia L."/>
            <person name="Li J."/>
            <person name="Zhao F."/>
            <person name="Cao W."/>
        </authorList>
    </citation>
    <scope>NUCLEOTIDE SEQUENCE</scope>
    <source>
        <strain evidence="1">Rmic-2018</strain>
        <tissue evidence="1">Larvae</tissue>
    </source>
</reference>
<keyword evidence="2" id="KW-1185">Reference proteome</keyword>
<sequence>MEQSSSDGRPDVTDASVARFEKDCSAATETSYEESRFLLRLFFILSRSVLYPQQGERDKTAVVHRDYNKTARVYLHRVAVRATAFLPRFNEVKFIQQPLKTPSVLSKKTPRKGEGHVTATVIHRAKRLTHAFFTCSHSKDHFPLSGRINHDLDRSWMTYGAVSNAPAARSATACHKAAGQSTFTATSTTNDCVQACRCSCRCCTSRNRYLQLTRAVPHDQAGRLVKCTLTR</sequence>
<dbReference type="AlphaFoldDB" id="A0A9J6E4X9"/>
<reference evidence="1" key="1">
    <citation type="journal article" date="2020" name="Cell">
        <title>Large-Scale Comparative Analyses of Tick Genomes Elucidate Their Genetic Diversity and Vector Capacities.</title>
        <authorList>
            <consortium name="Tick Genome and Microbiome Consortium (TIGMIC)"/>
            <person name="Jia N."/>
            <person name="Wang J."/>
            <person name="Shi W."/>
            <person name="Du L."/>
            <person name="Sun Y."/>
            <person name="Zhan W."/>
            <person name="Jiang J.F."/>
            <person name="Wang Q."/>
            <person name="Zhang B."/>
            <person name="Ji P."/>
            <person name="Bell-Sakyi L."/>
            <person name="Cui X.M."/>
            <person name="Yuan T.T."/>
            <person name="Jiang B.G."/>
            <person name="Yang W.F."/>
            <person name="Lam T.T."/>
            <person name="Chang Q.C."/>
            <person name="Ding S.J."/>
            <person name="Wang X.J."/>
            <person name="Zhu J.G."/>
            <person name="Ruan X.D."/>
            <person name="Zhao L."/>
            <person name="Wei J.T."/>
            <person name="Ye R.Z."/>
            <person name="Que T.C."/>
            <person name="Du C.H."/>
            <person name="Zhou Y.H."/>
            <person name="Cheng J.X."/>
            <person name="Dai P.F."/>
            <person name="Guo W.B."/>
            <person name="Han X.H."/>
            <person name="Huang E.J."/>
            <person name="Li L.F."/>
            <person name="Wei W."/>
            <person name="Gao Y.C."/>
            <person name="Liu J.Z."/>
            <person name="Shao H.Z."/>
            <person name="Wang X."/>
            <person name="Wang C.C."/>
            <person name="Yang T.C."/>
            <person name="Huo Q.B."/>
            <person name="Li W."/>
            <person name="Chen H.Y."/>
            <person name="Chen S.E."/>
            <person name="Zhou L.G."/>
            <person name="Ni X.B."/>
            <person name="Tian J.H."/>
            <person name="Sheng Y."/>
            <person name="Liu T."/>
            <person name="Pan Y.S."/>
            <person name="Xia L.Y."/>
            <person name="Li J."/>
            <person name="Zhao F."/>
            <person name="Cao W.C."/>
        </authorList>
    </citation>
    <scope>NUCLEOTIDE SEQUENCE</scope>
    <source>
        <strain evidence="1">Rmic-2018</strain>
    </source>
</reference>
<name>A0A9J6E4X9_RHIMP</name>
<comment type="caution">
    <text evidence="1">The sequence shown here is derived from an EMBL/GenBank/DDBJ whole genome shotgun (WGS) entry which is preliminary data.</text>
</comment>
<proteinExistence type="predicted"/>